<name>A0A8H6XW51_9AGAR</name>
<keyword evidence="6" id="KW-0460">Magnesium</keyword>
<dbReference type="GO" id="GO:0005737">
    <property type="term" value="C:cytoplasm"/>
    <property type="evidence" value="ECO:0007669"/>
    <property type="project" value="InterPro"/>
</dbReference>
<proteinExistence type="inferred from homology"/>
<protein>
    <recommendedName>
        <fullName evidence="3">inorganic diphosphatase</fullName>
        <ecNumber evidence="3">3.6.1.1</ecNumber>
    </recommendedName>
</protein>
<dbReference type="OrthoDB" id="1608002at2759"/>
<dbReference type="GO" id="GO:0006796">
    <property type="term" value="P:phosphate-containing compound metabolic process"/>
    <property type="evidence" value="ECO:0007669"/>
    <property type="project" value="InterPro"/>
</dbReference>
<keyword evidence="4" id="KW-0479">Metal-binding</keyword>
<evidence type="ECO:0000256" key="4">
    <source>
        <dbReference type="ARBA" id="ARBA00022723"/>
    </source>
</evidence>
<accession>A0A8H6XW51</accession>
<dbReference type="PANTHER" id="PTHR10286">
    <property type="entry name" value="INORGANIC PYROPHOSPHATASE"/>
    <property type="match status" value="1"/>
</dbReference>
<dbReference type="InterPro" id="IPR036649">
    <property type="entry name" value="Pyrophosphatase_sf"/>
</dbReference>
<evidence type="ECO:0000313" key="7">
    <source>
        <dbReference type="EMBL" id="KAF7347481.1"/>
    </source>
</evidence>
<gene>
    <name evidence="7" type="ORF">MVEN_01504300</name>
</gene>
<reference evidence="7" key="1">
    <citation type="submission" date="2020-05" db="EMBL/GenBank/DDBJ databases">
        <title>Mycena genomes resolve the evolution of fungal bioluminescence.</title>
        <authorList>
            <person name="Tsai I.J."/>
        </authorList>
    </citation>
    <scope>NUCLEOTIDE SEQUENCE</scope>
    <source>
        <strain evidence="7">CCC161011</strain>
    </source>
</reference>
<dbReference type="GO" id="GO:0004427">
    <property type="term" value="F:inorganic diphosphate phosphatase activity"/>
    <property type="evidence" value="ECO:0007669"/>
    <property type="project" value="UniProtKB-EC"/>
</dbReference>
<dbReference type="Gene3D" id="3.90.80.10">
    <property type="entry name" value="Inorganic pyrophosphatase"/>
    <property type="match status" value="1"/>
</dbReference>
<dbReference type="EMBL" id="JACAZI010000012">
    <property type="protein sequence ID" value="KAF7347481.1"/>
    <property type="molecule type" value="Genomic_DNA"/>
</dbReference>
<organism evidence="7 8">
    <name type="scientific">Mycena venus</name>
    <dbReference type="NCBI Taxonomy" id="2733690"/>
    <lineage>
        <taxon>Eukaryota</taxon>
        <taxon>Fungi</taxon>
        <taxon>Dikarya</taxon>
        <taxon>Basidiomycota</taxon>
        <taxon>Agaricomycotina</taxon>
        <taxon>Agaricomycetes</taxon>
        <taxon>Agaricomycetidae</taxon>
        <taxon>Agaricales</taxon>
        <taxon>Marasmiineae</taxon>
        <taxon>Mycenaceae</taxon>
        <taxon>Mycena</taxon>
    </lineage>
</organism>
<evidence type="ECO:0000256" key="6">
    <source>
        <dbReference type="ARBA" id="ARBA00022842"/>
    </source>
</evidence>
<dbReference type="SUPFAM" id="SSF50324">
    <property type="entry name" value="Inorganic pyrophosphatase"/>
    <property type="match status" value="1"/>
</dbReference>
<sequence length="253" mass="27921">MPPAEVSNYTPRCAGAANTPEHRVYVSYNGHVVSALHDIPLLPMPSSNESDDDTKELILNMIVEAPRWTNAQMTIAPSEAFAPVKQVMRRGRRLAYVRNTFPHRGYIWNYGALPQTWSDGGPLHACELGERVAQVGDVRRVRVLGVLAPRDEGVLRWTLLVIDTADPLAARLNTIADVERECPGLISATKEWLSDTIFFMPGCTNSLPVRLRTPLELGGEAKGVGFTRKILRTAHEDWRNIVTGSASSALVDL</sequence>
<evidence type="ECO:0000313" key="8">
    <source>
        <dbReference type="Proteomes" id="UP000620124"/>
    </source>
</evidence>
<evidence type="ECO:0000256" key="3">
    <source>
        <dbReference type="ARBA" id="ARBA00012146"/>
    </source>
</evidence>
<evidence type="ECO:0000256" key="1">
    <source>
        <dbReference type="ARBA" id="ARBA00001946"/>
    </source>
</evidence>
<keyword evidence="7" id="KW-0418">Kinase</keyword>
<evidence type="ECO:0000256" key="2">
    <source>
        <dbReference type="ARBA" id="ARBA00006220"/>
    </source>
</evidence>
<dbReference type="Pfam" id="PF00719">
    <property type="entry name" value="Pyrophosphatase"/>
    <property type="match status" value="1"/>
</dbReference>
<dbReference type="GO" id="GO:0000287">
    <property type="term" value="F:magnesium ion binding"/>
    <property type="evidence" value="ECO:0007669"/>
    <property type="project" value="InterPro"/>
</dbReference>
<dbReference type="Proteomes" id="UP000620124">
    <property type="component" value="Unassembled WGS sequence"/>
</dbReference>
<dbReference type="EC" id="3.6.1.1" evidence="3"/>
<keyword evidence="5" id="KW-0378">Hydrolase</keyword>
<comment type="cofactor">
    <cofactor evidence="1">
        <name>Mg(2+)</name>
        <dbReference type="ChEBI" id="CHEBI:18420"/>
    </cofactor>
</comment>
<evidence type="ECO:0000256" key="5">
    <source>
        <dbReference type="ARBA" id="ARBA00022801"/>
    </source>
</evidence>
<comment type="similarity">
    <text evidence="2">Belongs to the PPase family.</text>
</comment>
<keyword evidence="8" id="KW-1185">Reference proteome</keyword>
<dbReference type="AlphaFoldDB" id="A0A8H6XW51"/>
<keyword evidence="7" id="KW-0808">Transferase</keyword>
<dbReference type="InterPro" id="IPR008162">
    <property type="entry name" value="Pyrophosphatase"/>
</dbReference>
<dbReference type="GO" id="GO:0016301">
    <property type="term" value="F:kinase activity"/>
    <property type="evidence" value="ECO:0007669"/>
    <property type="project" value="UniProtKB-KW"/>
</dbReference>
<comment type="caution">
    <text evidence="7">The sequence shown here is derived from an EMBL/GenBank/DDBJ whole genome shotgun (WGS) entry which is preliminary data.</text>
</comment>